<name>A0A7E4ZT87_PANRE</name>
<dbReference type="WBParaSite" id="Pan_g16131.t1">
    <property type="protein sequence ID" value="Pan_g16131.t1"/>
    <property type="gene ID" value="Pan_g16131"/>
</dbReference>
<dbReference type="InterPro" id="IPR011989">
    <property type="entry name" value="ARM-like"/>
</dbReference>
<keyword evidence="1" id="KW-1185">Reference proteome</keyword>
<evidence type="ECO:0000313" key="2">
    <source>
        <dbReference type="WBParaSite" id="Pan_g16131.t1"/>
    </source>
</evidence>
<organism evidence="1 2">
    <name type="scientific">Panagrellus redivivus</name>
    <name type="common">Microworm</name>
    <dbReference type="NCBI Taxonomy" id="6233"/>
    <lineage>
        <taxon>Eukaryota</taxon>
        <taxon>Metazoa</taxon>
        <taxon>Ecdysozoa</taxon>
        <taxon>Nematoda</taxon>
        <taxon>Chromadorea</taxon>
        <taxon>Rhabditida</taxon>
        <taxon>Tylenchina</taxon>
        <taxon>Panagrolaimomorpha</taxon>
        <taxon>Panagrolaimoidea</taxon>
        <taxon>Panagrolaimidae</taxon>
        <taxon>Panagrellus</taxon>
    </lineage>
</organism>
<sequence>MDTVLKHEVKLLFDSVVGTSEHYSTDEITQKALIIVDHLADEQFSSKEKQAFLIELCGLLIARSGNGHEALLNTSTAWEQCFINGLTDKSCHDLYNAYCVTICFFASHLGKDFTPTAIKLLPTLVHNDEAEPTKSINKLTCLFIAEHTQSLELMELLPKIANIFKPRFTVFEIAEVIISTWPREILNTGIVQFHAELATHKQNRVKIVREAAIRVTDAIKDKFPQIIDDRFVNEKQLRLENMRKTTAKAVLFDNMATVTSISKFANMISVETPQFTVKTDEFNKPHPINIQHKSKIPVLKRRMENRFYRIDTSKSMVGLE</sequence>
<proteinExistence type="predicted"/>
<reference evidence="2" key="2">
    <citation type="submission" date="2020-10" db="UniProtKB">
        <authorList>
            <consortium name="WormBaseParasite"/>
        </authorList>
    </citation>
    <scope>IDENTIFICATION</scope>
</reference>
<evidence type="ECO:0000313" key="1">
    <source>
        <dbReference type="Proteomes" id="UP000492821"/>
    </source>
</evidence>
<reference evidence="1" key="1">
    <citation type="journal article" date="2013" name="Genetics">
        <title>The draft genome and transcriptome of Panagrellus redivivus are shaped by the harsh demands of a free-living lifestyle.</title>
        <authorList>
            <person name="Srinivasan J."/>
            <person name="Dillman A.R."/>
            <person name="Macchietto M.G."/>
            <person name="Heikkinen L."/>
            <person name="Lakso M."/>
            <person name="Fracchia K.M."/>
            <person name="Antoshechkin I."/>
            <person name="Mortazavi A."/>
            <person name="Wong G."/>
            <person name="Sternberg P.W."/>
        </authorList>
    </citation>
    <scope>NUCLEOTIDE SEQUENCE [LARGE SCALE GENOMIC DNA]</scope>
    <source>
        <strain evidence="1">MT8872</strain>
    </source>
</reference>
<accession>A0A7E4ZT87</accession>
<dbReference type="Proteomes" id="UP000492821">
    <property type="component" value="Unassembled WGS sequence"/>
</dbReference>
<protein>
    <submittedName>
        <fullName evidence="2">Cse1 domain-containing protein</fullName>
    </submittedName>
</protein>
<dbReference type="Gene3D" id="1.25.10.10">
    <property type="entry name" value="Leucine-rich Repeat Variant"/>
    <property type="match status" value="1"/>
</dbReference>
<dbReference type="AlphaFoldDB" id="A0A7E4ZT87"/>